<dbReference type="EMBL" id="JAZHXJ010000019">
    <property type="protein sequence ID" value="KAL1882003.1"/>
    <property type="molecule type" value="Genomic_DNA"/>
</dbReference>
<reference evidence="2 3" key="1">
    <citation type="journal article" date="2024" name="Commun. Biol.">
        <title>Comparative genomic analysis of thermophilic fungi reveals convergent evolutionary adaptations and gene losses.</title>
        <authorList>
            <person name="Steindorff A.S."/>
            <person name="Aguilar-Pontes M.V."/>
            <person name="Robinson A.J."/>
            <person name="Andreopoulos B."/>
            <person name="LaButti K."/>
            <person name="Kuo A."/>
            <person name="Mondo S."/>
            <person name="Riley R."/>
            <person name="Otillar R."/>
            <person name="Haridas S."/>
            <person name="Lipzen A."/>
            <person name="Grimwood J."/>
            <person name="Schmutz J."/>
            <person name="Clum A."/>
            <person name="Reid I.D."/>
            <person name="Moisan M.C."/>
            <person name="Butler G."/>
            <person name="Nguyen T.T.M."/>
            <person name="Dewar K."/>
            <person name="Conant G."/>
            <person name="Drula E."/>
            <person name="Henrissat B."/>
            <person name="Hansel C."/>
            <person name="Singer S."/>
            <person name="Hutchinson M.I."/>
            <person name="de Vries R.P."/>
            <person name="Natvig D.O."/>
            <person name="Powell A.J."/>
            <person name="Tsang A."/>
            <person name="Grigoriev I.V."/>
        </authorList>
    </citation>
    <scope>NUCLEOTIDE SEQUENCE [LARGE SCALE GENOMIC DNA]</scope>
    <source>
        <strain evidence="2 3">ATCC 24622</strain>
    </source>
</reference>
<keyword evidence="3" id="KW-1185">Reference proteome</keyword>
<dbReference type="Proteomes" id="UP001586593">
    <property type="component" value="Unassembled WGS sequence"/>
</dbReference>
<gene>
    <name evidence="2" type="ORF">VTK73DRAFT_2985</name>
</gene>
<evidence type="ECO:0000313" key="3">
    <source>
        <dbReference type="Proteomes" id="UP001586593"/>
    </source>
</evidence>
<comment type="caution">
    <text evidence="2">The sequence shown here is derived from an EMBL/GenBank/DDBJ whole genome shotgun (WGS) entry which is preliminary data.</text>
</comment>
<evidence type="ECO:0000256" key="1">
    <source>
        <dbReference type="SAM" id="SignalP"/>
    </source>
</evidence>
<name>A0ABR3Y1S3_9PEZI</name>
<organism evidence="2 3">
    <name type="scientific">Phialemonium thermophilum</name>
    <dbReference type="NCBI Taxonomy" id="223376"/>
    <lineage>
        <taxon>Eukaryota</taxon>
        <taxon>Fungi</taxon>
        <taxon>Dikarya</taxon>
        <taxon>Ascomycota</taxon>
        <taxon>Pezizomycotina</taxon>
        <taxon>Sordariomycetes</taxon>
        <taxon>Sordariomycetidae</taxon>
        <taxon>Cephalothecales</taxon>
        <taxon>Cephalothecaceae</taxon>
        <taxon>Phialemonium</taxon>
    </lineage>
</organism>
<accession>A0ABR3Y1S3</accession>
<protein>
    <submittedName>
        <fullName evidence="2">Uncharacterized protein</fullName>
    </submittedName>
</protein>
<feature type="signal peptide" evidence="1">
    <location>
        <begin position="1"/>
        <end position="40"/>
    </location>
</feature>
<evidence type="ECO:0000313" key="2">
    <source>
        <dbReference type="EMBL" id="KAL1882003.1"/>
    </source>
</evidence>
<proteinExistence type="predicted"/>
<keyword evidence="1" id="KW-0732">Signal</keyword>
<feature type="chain" id="PRO_5045949420" evidence="1">
    <location>
        <begin position="41"/>
        <end position="314"/>
    </location>
</feature>
<sequence>MEKVLDYSLSRRNTLLRAASPSAYLLLGLLLVFFLNCAIADDGPDVVHIDDDRAPLPRTVSETPGTLITATPTATRIVSIFYIDERAFEGLPYTLFHRDSGSVIGVDKNAATYVITTTRGDQRPSPTHSRTDNITTGIPTLMSRPTWHYNGTGGPSTVTQGPSTFLYTGTRFGGPQHTIVNRCSLNGTVAAACNLTHVGSVWYTDDSGWNGTYSTYSYNWTSGDRFGFAPVTITKGAELLGPPEPTAASSTNAAAPAVWKRAQQQRNRHAATGSVGSDGRTAGRLGRLVPSYDWLEYGMGAMLPAVVLALALAL</sequence>